<evidence type="ECO:0000313" key="1">
    <source>
        <dbReference type="EMBL" id="UPV73713.1"/>
    </source>
</evidence>
<proteinExistence type="predicted"/>
<dbReference type="EMBL" id="CP096659">
    <property type="protein sequence ID" value="UPV73713.1"/>
    <property type="molecule type" value="Genomic_DNA"/>
</dbReference>
<organism evidence="1 2">
    <name type="scientific">Halorussus limi</name>
    <dbReference type="NCBI Taxonomy" id="2938695"/>
    <lineage>
        <taxon>Archaea</taxon>
        <taxon>Methanobacteriati</taxon>
        <taxon>Methanobacteriota</taxon>
        <taxon>Stenosarchaea group</taxon>
        <taxon>Halobacteria</taxon>
        <taxon>Halobacteriales</taxon>
        <taxon>Haladaptataceae</taxon>
        <taxon>Halorussus</taxon>
    </lineage>
</organism>
<dbReference type="GeneID" id="72186402"/>
<protein>
    <submittedName>
        <fullName evidence="1">Uncharacterized protein</fullName>
    </submittedName>
</protein>
<sequence>MGLRSRADRPARMHATDVRAGAAFRVVSEPLAFYPAVEFQEGESFLADFFWNDYETRIARYAGTNEFVLFYPPKAAEVESGDRFVLGEVVGKVRMDLGLVRVTFRPAGDQSASE</sequence>
<keyword evidence="2" id="KW-1185">Reference proteome</keyword>
<evidence type="ECO:0000313" key="2">
    <source>
        <dbReference type="Proteomes" id="UP000830729"/>
    </source>
</evidence>
<dbReference type="KEGG" id="halx:M0R89_14345"/>
<accession>A0A8U0HSI9</accession>
<gene>
    <name evidence="1" type="ORF">M0R89_14345</name>
</gene>
<dbReference type="Proteomes" id="UP000830729">
    <property type="component" value="Chromosome"/>
</dbReference>
<reference evidence="1 2" key="1">
    <citation type="submission" date="2022-04" db="EMBL/GenBank/DDBJ databases">
        <title>Diverse halophilic archaea isolated from saline environments.</title>
        <authorList>
            <person name="Cui H.-L."/>
        </authorList>
    </citation>
    <scope>NUCLEOTIDE SEQUENCE [LARGE SCALE GENOMIC DNA]</scope>
    <source>
        <strain evidence="1 2">XZYJT49</strain>
    </source>
</reference>
<name>A0A8U0HSI9_9EURY</name>
<dbReference type="RefSeq" id="WP_248649765.1">
    <property type="nucleotide sequence ID" value="NZ_CP096659.1"/>
</dbReference>
<dbReference type="AlphaFoldDB" id="A0A8U0HSI9"/>